<gene>
    <name evidence="2" type="ORF">EJC50_07320</name>
</gene>
<feature type="region of interest" description="Disordered" evidence="1">
    <location>
        <begin position="121"/>
        <end position="142"/>
    </location>
</feature>
<dbReference type="EMBL" id="CP034437">
    <property type="protein sequence ID" value="AZN39493.1"/>
    <property type="molecule type" value="Genomic_DNA"/>
</dbReference>
<feature type="compositionally biased region" description="Basic and acidic residues" evidence="1">
    <location>
        <begin position="171"/>
        <end position="201"/>
    </location>
</feature>
<proteinExistence type="predicted"/>
<protein>
    <submittedName>
        <fullName evidence="2">Uncharacterized protein</fullName>
    </submittedName>
</protein>
<dbReference type="KEGG" id="palb:EJC50_07320"/>
<dbReference type="RefSeq" id="WP_126014119.1">
    <property type="nucleotide sequence ID" value="NZ_CP034437.1"/>
</dbReference>
<dbReference type="Proteomes" id="UP000272528">
    <property type="component" value="Chromosome"/>
</dbReference>
<feature type="compositionally biased region" description="Polar residues" evidence="1">
    <location>
        <begin position="121"/>
        <end position="137"/>
    </location>
</feature>
<name>A0A3Q8X3B4_9BACL</name>
<reference evidence="3" key="1">
    <citation type="submission" date="2018-12" db="EMBL/GenBank/DDBJ databases">
        <title>Genome sequence of Peanibacillus sp.</title>
        <authorList>
            <person name="Subramani G."/>
            <person name="Srinivasan S."/>
            <person name="Kim M.K."/>
        </authorList>
    </citation>
    <scope>NUCLEOTIDE SEQUENCE [LARGE SCALE GENOMIC DNA]</scope>
    <source>
        <strain evidence="3">18JY67-1</strain>
    </source>
</reference>
<keyword evidence="3" id="KW-1185">Reference proteome</keyword>
<evidence type="ECO:0000313" key="2">
    <source>
        <dbReference type="EMBL" id="AZN39493.1"/>
    </source>
</evidence>
<organism evidence="2 3">
    <name type="scientific">Paenibacillus albus</name>
    <dbReference type="NCBI Taxonomy" id="2495582"/>
    <lineage>
        <taxon>Bacteria</taxon>
        <taxon>Bacillati</taxon>
        <taxon>Bacillota</taxon>
        <taxon>Bacilli</taxon>
        <taxon>Bacillales</taxon>
        <taxon>Paenibacillaceae</taxon>
        <taxon>Paenibacillus</taxon>
    </lineage>
</organism>
<evidence type="ECO:0000313" key="3">
    <source>
        <dbReference type="Proteomes" id="UP000272528"/>
    </source>
</evidence>
<feature type="region of interest" description="Disordered" evidence="1">
    <location>
        <begin position="171"/>
        <end position="217"/>
    </location>
</feature>
<accession>A0A3Q8X3B4</accession>
<sequence length="217" mass="24225">MEKASKENDDLTVISLEELKQRENALQSKLTQISSALSSMQDQFASNDEAWNEAEEETKKAAAIIEQLSAFTKTVDMNCLVHEGDSVLTDFKQFLDSNSFVAISLKEQGVQVYEALDTTGTAAHQDSQSDTLTTDQSHSAEDRYHEVQAEIKEAYQAYTKLKSTFQSELRQVRDEISSRAQEQEKSAASEVIPDHEDHEEPPPVAEQLPTDVDVPAE</sequence>
<evidence type="ECO:0000256" key="1">
    <source>
        <dbReference type="SAM" id="MobiDB-lite"/>
    </source>
</evidence>
<dbReference type="AlphaFoldDB" id="A0A3Q8X3B4"/>